<dbReference type="GO" id="GO:0004252">
    <property type="term" value="F:serine-type endopeptidase activity"/>
    <property type="evidence" value="ECO:0007669"/>
    <property type="project" value="InterPro"/>
</dbReference>
<dbReference type="InterPro" id="IPR019533">
    <property type="entry name" value="Peptidase_S26"/>
</dbReference>
<dbReference type="InterPro" id="IPR036286">
    <property type="entry name" value="LexA/Signal_pep-like_sf"/>
</dbReference>
<dbReference type="Gene3D" id="2.10.109.10">
    <property type="entry name" value="Umud Fragment, subunit A"/>
    <property type="match status" value="1"/>
</dbReference>
<dbReference type="InterPro" id="IPR019757">
    <property type="entry name" value="Pept_S26A_signal_pept_1_Lys-AS"/>
</dbReference>
<dbReference type="Pfam" id="PF10502">
    <property type="entry name" value="Peptidase_S26"/>
    <property type="match status" value="1"/>
</dbReference>
<dbReference type="CDD" id="cd06530">
    <property type="entry name" value="S26_SPase_I"/>
    <property type="match status" value="2"/>
</dbReference>
<accession>A0A0F9V6S4</accession>
<dbReference type="GO" id="GO:0016020">
    <property type="term" value="C:membrane"/>
    <property type="evidence" value="ECO:0007669"/>
    <property type="project" value="InterPro"/>
</dbReference>
<evidence type="ECO:0000256" key="1">
    <source>
        <dbReference type="ARBA" id="ARBA00009370"/>
    </source>
</evidence>
<dbReference type="EMBL" id="LAZR01000038">
    <property type="protein sequence ID" value="KKO00946.1"/>
    <property type="molecule type" value="Genomic_DNA"/>
</dbReference>
<sequence>MYFFDIYRVSSSSMEKTLLVGDYVLVNKFYYGSNIPNCSIDWFWSNLNKREYTRPFYKFSSFTKDFSREDKVVFKSLDDSKNLVKRIIGMPGDTLEIKNSRVLVNNNPLTERSTYSHIYFEKNRPNSKKTRIYSNEEIIKLKNDSLVRLIHKKDGTSVKLKNSSTLDNYGLIIIPNEGSTIFISKDKQDFYRDILTKFEQKNNIKIEHTFINDYFFLLGDNRHNSVDSRHFGLIPRNHIMGKVIFSFRLNAK</sequence>
<dbReference type="PANTHER" id="PTHR43390:SF1">
    <property type="entry name" value="CHLOROPLAST PROCESSING PEPTIDASE"/>
    <property type="match status" value="1"/>
</dbReference>
<dbReference type="PRINTS" id="PR00727">
    <property type="entry name" value="LEADERPTASE"/>
</dbReference>
<dbReference type="GO" id="GO:0006465">
    <property type="term" value="P:signal peptide processing"/>
    <property type="evidence" value="ECO:0007669"/>
    <property type="project" value="InterPro"/>
</dbReference>
<dbReference type="PANTHER" id="PTHR43390">
    <property type="entry name" value="SIGNAL PEPTIDASE I"/>
    <property type="match status" value="1"/>
</dbReference>
<dbReference type="InterPro" id="IPR000223">
    <property type="entry name" value="Pept_S26A_signal_pept_1"/>
</dbReference>
<evidence type="ECO:0000256" key="2">
    <source>
        <dbReference type="ARBA" id="ARBA00022801"/>
    </source>
</evidence>
<dbReference type="PROSITE" id="PS00760">
    <property type="entry name" value="SPASE_I_2"/>
    <property type="match status" value="1"/>
</dbReference>
<dbReference type="SUPFAM" id="SSF51306">
    <property type="entry name" value="LexA/Signal peptidase"/>
    <property type="match status" value="1"/>
</dbReference>
<name>A0A0F9V6S4_9ZZZZ</name>
<dbReference type="AlphaFoldDB" id="A0A0F9V6S4"/>
<feature type="domain" description="Peptidase S26" evidence="3">
    <location>
        <begin position="2"/>
        <end position="246"/>
    </location>
</feature>
<comment type="similarity">
    <text evidence="1">Belongs to the peptidase S26 family.</text>
</comment>
<reference evidence="4" key="1">
    <citation type="journal article" date="2015" name="Nature">
        <title>Complex archaea that bridge the gap between prokaryotes and eukaryotes.</title>
        <authorList>
            <person name="Spang A."/>
            <person name="Saw J.H."/>
            <person name="Jorgensen S.L."/>
            <person name="Zaremba-Niedzwiedzka K."/>
            <person name="Martijn J."/>
            <person name="Lind A.E."/>
            <person name="van Eijk R."/>
            <person name="Schleper C."/>
            <person name="Guy L."/>
            <person name="Ettema T.J."/>
        </authorList>
    </citation>
    <scope>NUCLEOTIDE SEQUENCE</scope>
</reference>
<proteinExistence type="inferred from homology"/>
<organism evidence="4">
    <name type="scientific">marine sediment metagenome</name>
    <dbReference type="NCBI Taxonomy" id="412755"/>
    <lineage>
        <taxon>unclassified sequences</taxon>
        <taxon>metagenomes</taxon>
        <taxon>ecological metagenomes</taxon>
    </lineage>
</organism>
<protein>
    <recommendedName>
        <fullName evidence="3">Peptidase S26 domain-containing protein</fullName>
    </recommendedName>
</protein>
<keyword evidence="2" id="KW-0378">Hydrolase</keyword>
<gene>
    <name evidence="4" type="ORF">LCGC14_0123540</name>
</gene>
<evidence type="ECO:0000259" key="3">
    <source>
        <dbReference type="Pfam" id="PF10502"/>
    </source>
</evidence>
<comment type="caution">
    <text evidence="4">The sequence shown here is derived from an EMBL/GenBank/DDBJ whole genome shotgun (WGS) entry which is preliminary data.</text>
</comment>
<evidence type="ECO:0000313" key="4">
    <source>
        <dbReference type="EMBL" id="KKO00946.1"/>
    </source>
</evidence>
<dbReference type="NCBIfam" id="TIGR02227">
    <property type="entry name" value="sigpep_I_bact"/>
    <property type="match status" value="1"/>
</dbReference>